<keyword evidence="3 7" id="KW-0813">Transport</keyword>
<dbReference type="AlphaFoldDB" id="A0A167VII5"/>
<dbReference type="PROSITE" id="PS50850">
    <property type="entry name" value="MFS"/>
    <property type="match status" value="1"/>
</dbReference>
<dbReference type="InterPro" id="IPR036259">
    <property type="entry name" value="MFS_trans_sf"/>
</dbReference>
<feature type="transmembrane region" description="Helical" evidence="8">
    <location>
        <begin position="426"/>
        <end position="446"/>
    </location>
</feature>
<evidence type="ECO:0000256" key="1">
    <source>
        <dbReference type="ARBA" id="ARBA00004141"/>
    </source>
</evidence>
<sequence>MGRGYLIGLACFAATGSFLFGYDSGVMTNVIASPNYLHYFNTYPESNIIGAINSTFAGGAAIGSLCGGYFADKWGRKPTIQLGAVIAFVGAALQASSVSLAMLLVGRIIAGWAIGLMSMAVPIYQAECAHPARRGLIIGLAQQMIGVGFIVSGWVGYACNHAKETSTFQWRFPLALQCAPAVLLAAGMFFFPESPRHLISRDRYDEGLRVLRRLHYNGSNEEWINEEFTEIKNTISAEKEIQVPGWTAMFTVPQWRKRLLIATSLQMFAQSTGTNVINYYQTVMYRNLGIKGDTVSLMACFFNMVGPITNIFFITLLIDRVGRRRPLLFGCAAITCCLLLEGICNSQNVAGDRKGLSAAGILWIYLVSVFFSLSFGPISWTYMSEIMPYQVRGTGVAFATGIGNWAISVMWSQVSPKGLGKLGWKYYFVFVAFNACVTFPCIYFFFPETKKLSLEDIDNLFGGVVDTSRWRKDGAGSKAEPELKHTEELREDTTENKFGAMGV</sequence>
<feature type="transmembrane region" description="Helical" evidence="8">
    <location>
        <begin position="295"/>
        <end position="318"/>
    </location>
</feature>
<feature type="chain" id="PRO_5007893448" evidence="9">
    <location>
        <begin position="18"/>
        <end position="503"/>
    </location>
</feature>
<dbReference type="GO" id="GO:0005351">
    <property type="term" value="F:carbohydrate:proton symporter activity"/>
    <property type="evidence" value="ECO:0007669"/>
    <property type="project" value="TreeGrafter"/>
</dbReference>
<evidence type="ECO:0000256" key="4">
    <source>
        <dbReference type="ARBA" id="ARBA00022692"/>
    </source>
</evidence>
<feature type="transmembrane region" description="Helical" evidence="8">
    <location>
        <begin position="82"/>
        <end position="102"/>
    </location>
</feature>
<keyword evidence="5 8" id="KW-1133">Transmembrane helix</keyword>
<dbReference type="EMBL" id="AZGZ01000032">
    <property type="protein sequence ID" value="KZZ87576.1"/>
    <property type="molecule type" value="Genomic_DNA"/>
</dbReference>
<evidence type="ECO:0000313" key="11">
    <source>
        <dbReference type="EMBL" id="KZZ87576.1"/>
    </source>
</evidence>
<dbReference type="InterPro" id="IPR005829">
    <property type="entry name" value="Sugar_transporter_CS"/>
</dbReference>
<evidence type="ECO:0000313" key="12">
    <source>
        <dbReference type="Proteomes" id="UP000242877"/>
    </source>
</evidence>
<dbReference type="PANTHER" id="PTHR48022:SF80">
    <property type="entry name" value="SUGAR TRANSPORTER, PUTATIVE (AFU_ORTHOLOGUE AFUA_3G12170)-RELATED"/>
    <property type="match status" value="1"/>
</dbReference>
<proteinExistence type="inferred from homology"/>
<name>A0A167VII5_9EURO</name>
<keyword evidence="4 8" id="KW-0812">Transmembrane</keyword>
<comment type="subcellular location">
    <subcellularLocation>
        <location evidence="1">Membrane</location>
        <topology evidence="1">Multi-pass membrane protein</topology>
    </subcellularLocation>
</comment>
<evidence type="ECO:0000256" key="2">
    <source>
        <dbReference type="ARBA" id="ARBA00010992"/>
    </source>
</evidence>
<feature type="domain" description="Major facilitator superfamily (MFS) profile" evidence="10">
    <location>
        <begin position="9"/>
        <end position="450"/>
    </location>
</feature>
<feature type="transmembrane region" description="Helical" evidence="8">
    <location>
        <begin position="108"/>
        <end position="124"/>
    </location>
</feature>
<evidence type="ECO:0000256" key="6">
    <source>
        <dbReference type="ARBA" id="ARBA00023136"/>
    </source>
</evidence>
<protein>
    <submittedName>
        <fullName evidence="11">Sugar/inositol transporter</fullName>
    </submittedName>
</protein>
<dbReference type="OrthoDB" id="8120565at2759"/>
<evidence type="ECO:0000259" key="10">
    <source>
        <dbReference type="PROSITE" id="PS50850"/>
    </source>
</evidence>
<dbReference type="SUPFAM" id="SSF103473">
    <property type="entry name" value="MFS general substrate transporter"/>
    <property type="match status" value="1"/>
</dbReference>
<feature type="transmembrane region" description="Helical" evidence="8">
    <location>
        <begin position="362"/>
        <end position="383"/>
    </location>
</feature>
<dbReference type="NCBIfam" id="TIGR00879">
    <property type="entry name" value="SP"/>
    <property type="match status" value="1"/>
</dbReference>
<dbReference type="Pfam" id="PF00083">
    <property type="entry name" value="Sugar_tr"/>
    <property type="match status" value="1"/>
</dbReference>
<dbReference type="InterPro" id="IPR003663">
    <property type="entry name" value="Sugar/inositol_transpt"/>
</dbReference>
<comment type="caution">
    <text evidence="11">The sequence shown here is derived from an EMBL/GenBank/DDBJ whole genome shotgun (WGS) entry which is preliminary data.</text>
</comment>
<dbReference type="GO" id="GO:0016020">
    <property type="term" value="C:membrane"/>
    <property type="evidence" value="ECO:0007669"/>
    <property type="project" value="UniProtKB-SubCell"/>
</dbReference>
<keyword evidence="6 8" id="KW-0472">Membrane</keyword>
<keyword evidence="12" id="KW-1185">Reference proteome</keyword>
<evidence type="ECO:0000256" key="8">
    <source>
        <dbReference type="SAM" id="Phobius"/>
    </source>
</evidence>
<dbReference type="InterPro" id="IPR005828">
    <property type="entry name" value="MFS_sugar_transport-like"/>
</dbReference>
<dbReference type="InterPro" id="IPR020846">
    <property type="entry name" value="MFS_dom"/>
</dbReference>
<comment type="similarity">
    <text evidence="2 7">Belongs to the major facilitator superfamily. Sugar transporter (TC 2.A.1.1) family.</text>
</comment>
<dbReference type="PRINTS" id="PR00171">
    <property type="entry name" value="SUGRTRNSPORT"/>
</dbReference>
<accession>A0A167VII5</accession>
<reference evidence="11 12" key="1">
    <citation type="journal article" date="2016" name="Genome Biol. Evol.">
        <title>Divergent and convergent evolution of fungal pathogenicity.</title>
        <authorList>
            <person name="Shang Y."/>
            <person name="Xiao G."/>
            <person name="Zheng P."/>
            <person name="Cen K."/>
            <person name="Zhan S."/>
            <person name="Wang C."/>
        </authorList>
    </citation>
    <scope>NUCLEOTIDE SEQUENCE [LARGE SCALE GENOMIC DNA]</scope>
    <source>
        <strain evidence="11 12">ARSEF 7405</strain>
    </source>
</reference>
<feature type="transmembrane region" description="Helical" evidence="8">
    <location>
        <begin position="259"/>
        <end position="280"/>
    </location>
</feature>
<keyword evidence="9" id="KW-0732">Signal</keyword>
<evidence type="ECO:0000256" key="3">
    <source>
        <dbReference type="ARBA" id="ARBA00022448"/>
    </source>
</evidence>
<feature type="transmembrane region" description="Helical" evidence="8">
    <location>
        <begin position="48"/>
        <end position="70"/>
    </location>
</feature>
<dbReference type="Gene3D" id="1.20.1250.20">
    <property type="entry name" value="MFS general substrate transporter like domains"/>
    <property type="match status" value="1"/>
</dbReference>
<feature type="transmembrane region" description="Helical" evidence="8">
    <location>
        <begin position="136"/>
        <end position="158"/>
    </location>
</feature>
<feature type="signal peptide" evidence="9">
    <location>
        <begin position="1"/>
        <end position="17"/>
    </location>
</feature>
<dbReference type="PROSITE" id="PS00216">
    <property type="entry name" value="SUGAR_TRANSPORT_1"/>
    <property type="match status" value="1"/>
</dbReference>
<organism evidence="11 12">
    <name type="scientific">Ascosphaera apis ARSEF 7405</name>
    <dbReference type="NCBI Taxonomy" id="392613"/>
    <lineage>
        <taxon>Eukaryota</taxon>
        <taxon>Fungi</taxon>
        <taxon>Dikarya</taxon>
        <taxon>Ascomycota</taxon>
        <taxon>Pezizomycotina</taxon>
        <taxon>Eurotiomycetes</taxon>
        <taxon>Eurotiomycetidae</taxon>
        <taxon>Onygenales</taxon>
        <taxon>Ascosphaeraceae</taxon>
        <taxon>Ascosphaera</taxon>
    </lineage>
</organism>
<feature type="transmembrane region" description="Helical" evidence="8">
    <location>
        <begin position="395"/>
        <end position="414"/>
    </location>
</feature>
<feature type="transmembrane region" description="Helical" evidence="8">
    <location>
        <begin position="170"/>
        <end position="191"/>
    </location>
</feature>
<dbReference type="InterPro" id="IPR050360">
    <property type="entry name" value="MFS_Sugar_Transporters"/>
</dbReference>
<feature type="transmembrane region" description="Helical" evidence="8">
    <location>
        <begin position="327"/>
        <end position="350"/>
    </location>
</feature>
<evidence type="ECO:0000256" key="7">
    <source>
        <dbReference type="RuleBase" id="RU003346"/>
    </source>
</evidence>
<dbReference type="VEuPathDB" id="FungiDB:AAP_05487"/>
<dbReference type="FunFam" id="1.20.1250.20:FF:000090">
    <property type="entry name" value="MFS sugar transporter, putative"/>
    <property type="match status" value="1"/>
</dbReference>
<gene>
    <name evidence="11" type="ORF">AAP_05487</name>
</gene>
<evidence type="ECO:0000256" key="9">
    <source>
        <dbReference type="SAM" id="SignalP"/>
    </source>
</evidence>
<evidence type="ECO:0000256" key="5">
    <source>
        <dbReference type="ARBA" id="ARBA00022989"/>
    </source>
</evidence>
<dbReference type="PANTHER" id="PTHR48022">
    <property type="entry name" value="PLASTIDIC GLUCOSE TRANSPORTER 4"/>
    <property type="match status" value="1"/>
</dbReference>
<dbReference type="Proteomes" id="UP000242877">
    <property type="component" value="Unassembled WGS sequence"/>
</dbReference>